<dbReference type="PROSITE" id="PS51293">
    <property type="entry name" value="SANT"/>
    <property type="match status" value="1"/>
</dbReference>
<keyword evidence="2" id="KW-0805">Transcription regulation</keyword>
<dbReference type="Gene3D" id="1.10.10.60">
    <property type="entry name" value="Homeodomain-like"/>
    <property type="match status" value="1"/>
</dbReference>
<dbReference type="SUPFAM" id="SSF46689">
    <property type="entry name" value="Homeodomain-like"/>
    <property type="match status" value="1"/>
</dbReference>
<keyword evidence="3" id="KW-0804">Transcription</keyword>
<dbReference type="InterPro" id="IPR009057">
    <property type="entry name" value="Homeodomain-like_sf"/>
</dbReference>
<feature type="compositionally biased region" description="Basic residues" evidence="5">
    <location>
        <begin position="753"/>
        <end position="762"/>
    </location>
</feature>
<feature type="compositionally biased region" description="Basic and acidic residues" evidence="5">
    <location>
        <begin position="806"/>
        <end position="815"/>
    </location>
</feature>
<dbReference type="Pfam" id="PF25826">
    <property type="entry name" value="DUF7952"/>
    <property type="match status" value="1"/>
</dbReference>
<feature type="domain" description="SANT" evidence="6">
    <location>
        <begin position="159"/>
        <end position="210"/>
    </location>
</feature>
<organism evidence="7 8">
    <name type="scientific">Turnera subulata</name>
    <dbReference type="NCBI Taxonomy" id="218843"/>
    <lineage>
        <taxon>Eukaryota</taxon>
        <taxon>Viridiplantae</taxon>
        <taxon>Streptophyta</taxon>
        <taxon>Embryophyta</taxon>
        <taxon>Tracheophyta</taxon>
        <taxon>Spermatophyta</taxon>
        <taxon>Magnoliopsida</taxon>
        <taxon>eudicotyledons</taxon>
        <taxon>Gunneridae</taxon>
        <taxon>Pentapetalae</taxon>
        <taxon>rosids</taxon>
        <taxon>fabids</taxon>
        <taxon>Malpighiales</taxon>
        <taxon>Passifloraceae</taxon>
        <taxon>Turnera</taxon>
    </lineage>
</organism>
<dbReference type="InterPro" id="IPR056067">
    <property type="entry name" value="DUF7650"/>
</dbReference>
<feature type="region of interest" description="Disordered" evidence="5">
    <location>
        <begin position="780"/>
        <end position="839"/>
    </location>
</feature>
<dbReference type="GO" id="GO:0005634">
    <property type="term" value="C:nucleus"/>
    <property type="evidence" value="ECO:0007669"/>
    <property type="project" value="UniProtKB-SubCell"/>
</dbReference>
<feature type="compositionally biased region" description="Acidic residues" evidence="5">
    <location>
        <begin position="511"/>
        <end position="520"/>
    </location>
</feature>
<evidence type="ECO:0000256" key="5">
    <source>
        <dbReference type="SAM" id="MobiDB-lite"/>
    </source>
</evidence>
<protein>
    <recommendedName>
        <fullName evidence="6">SANT domain-containing protein</fullName>
    </recommendedName>
</protein>
<dbReference type="InterPro" id="IPR017884">
    <property type="entry name" value="SANT_dom"/>
</dbReference>
<dbReference type="FunFam" id="1.10.10.60:FF:000374">
    <property type="entry name" value="Arginine-glutamic acid dipeptide repeat protein"/>
    <property type="match status" value="1"/>
</dbReference>
<dbReference type="InterPro" id="IPR057712">
    <property type="entry name" value="DUF7952"/>
</dbReference>
<evidence type="ECO:0000256" key="3">
    <source>
        <dbReference type="ARBA" id="ARBA00023163"/>
    </source>
</evidence>
<keyword evidence="4" id="KW-0539">Nucleus</keyword>
<dbReference type="PANTHER" id="PTHR13859">
    <property type="entry name" value="ATROPHIN-RELATED"/>
    <property type="match status" value="1"/>
</dbReference>
<dbReference type="PANTHER" id="PTHR13859:SF11">
    <property type="entry name" value="GRUNGE, ISOFORM J"/>
    <property type="match status" value="1"/>
</dbReference>
<reference evidence="7" key="1">
    <citation type="submission" date="2022-02" db="EMBL/GenBank/DDBJ databases">
        <authorList>
            <person name="Henning P.M."/>
            <person name="McCubbin A.G."/>
            <person name="Shore J.S."/>
        </authorList>
    </citation>
    <scope>NUCLEOTIDE SEQUENCE</scope>
    <source>
        <strain evidence="7">F60SS</strain>
        <tissue evidence="7">Leaves</tissue>
    </source>
</reference>
<reference evidence="7" key="2">
    <citation type="journal article" date="2023" name="Plants (Basel)">
        <title>Annotation of the Turnera subulata (Passifloraceae) Draft Genome Reveals the S-Locus Evolved after the Divergence of Turneroideae from Passifloroideae in a Stepwise Manner.</title>
        <authorList>
            <person name="Henning P.M."/>
            <person name="Roalson E.H."/>
            <person name="Mir W."/>
            <person name="McCubbin A.G."/>
            <person name="Shore J.S."/>
        </authorList>
    </citation>
    <scope>NUCLEOTIDE SEQUENCE</scope>
    <source>
        <strain evidence="7">F60SS</strain>
    </source>
</reference>
<comment type="subcellular location">
    <subcellularLocation>
        <location evidence="1">Nucleus</location>
    </subcellularLocation>
</comment>
<feature type="region of interest" description="Disordered" evidence="5">
    <location>
        <begin position="498"/>
        <end position="567"/>
    </location>
</feature>
<evidence type="ECO:0000313" key="8">
    <source>
        <dbReference type="Proteomes" id="UP001141552"/>
    </source>
</evidence>
<feature type="compositionally biased region" description="Polar residues" evidence="5">
    <location>
        <begin position="541"/>
        <end position="567"/>
    </location>
</feature>
<dbReference type="OrthoDB" id="1939398at2759"/>
<keyword evidence="8" id="KW-1185">Reference proteome</keyword>
<evidence type="ECO:0000256" key="2">
    <source>
        <dbReference type="ARBA" id="ARBA00023015"/>
    </source>
</evidence>
<dbReference type="Proteomes" id="UP001141552">
    <property type="component" value="Unassembled WGS sequence"/>
</dbReference>
<dbReference type="GO" id="GO:0003714">
    <property type="term" value="F:transcription corepressor activity"/>
    <property type="evidence" value="ECO:0007669"/>
    <property type="project" value="TreeGrafter"/>
</dbReference>
<accession>A0A9Q0J4X8</accession>
<dbReference type="AlphaFoldDB" id="A0A9Q0J4X8"/>
<name>A0A9Q0J4X8_9ROSI</name>
<feature type="compositionally biased region" description="Polar residues" evidence="5">
    <location>
        <begin position="724"/>
        <end position="738"/>
    </location>
</feature>
<dbReference type="Pfam" id="PF24662">
    <property type="entry name" value="DUF7650"/>
    <property type="match status" value="1"/>
</dbReference>
<comment type="caution">
    <text evidence="7">The sequence shown here is derived from an EMBL/GenBank/DDBJ whole genome shotgun (WGS) entry which is preliminary data.</text>
</comment>
<feature type="region of interest" description="Disordered" evidence="5">
    <location>
        <begin position="724"/>
        <end position="765"/>
    </location>
</feature>
<proteinExistence type="predicted"/>
<evidence type="ECO:0000256" key="1">
    <source>
        <dbReference type="ARBA" id="ARBA00004123"/>
    </source>
</evidence>
<feature type="region of interest" description="Disordered" evidence="5">
    <location>
        <begin position="1"/>
        <end position="20"/>
    </location>
</feature>
<dbReference type="EMBL" id="JAKUCV010006155">
    <property type="protein sequence ID" value="KAJ4828494.1"/>
    <property type="molecule type" value="Genomic_DNA"/>
</dbReference>
<gene>
    <name evidence="7" type="ORF">Tsubulata_012458</name>
</gene>
<sequence>MEGLQDEYSEQSLSPCSSDLGDIFGEPQVPARVGHEYQAEISPLIAEGDRLQLIHVPWNAKLKVTDHKTFPLGLPIPLMWSNTEVDKVTGAVEYENSEESQVTSNNDCAVPKPVVILSGHEKAMPVQSDLHEAAGDSRMEFELAMTDQRQRGLCPLPGIFGQSWTDDECSSFLLGLYIFGKNLFTVKRFVESKEMGDILSFYYGKFYRSEEYCRWSDCRKLRSRRSIHGQKIFSGWRQQELLSRLFSHVSQDCQSMLLEVSRTFEEGKISFEEYVFTIKNAVGINVLIEAVSIGKGKQDLTGTATEPVKHKHAISIRHEIPIGKACSSLTSADIIKFLTGDFRLSKARSSDLFWEAVWPRLLARGWHSEQPKDHGISGSNNSLVFLVPGIKKFSRRRLAKGNHYFDSVSDVLHKVASDPRLLELEVVANGDQEKKESGWNQNLEQEQDGLSKKGRHFYLQPRSSSSNQGKHKFTIVDTSLAYGPEGSIVSELTSLPVHTSSTSTSSSLCSESEDDTFEDQDQQHMTSNAREVTAEGACADSSDSVKSLSNKGTSSSPNPSNSFVENNENQYISLDDDKLQRKAMKDQFSLKPKSGCSKYLVPLTKQQDFIARNHQELSCSTQNTFIPMKENGLQCTSNSPFEEMEFQIVAHHQFSYASSLAKGSQDENNDSIVGENCLDREVSPEKLLYHNMINLNIPQTSTELAADEPVILNTAPTNISSFADKQSSISETSQQPNQCHLPDSGADLEQRVNSRRQSRRNRPLTTKALEALELDLFSTKKKRKSSDAPESVLASRPFRRARGRAAVKEMTKDTDINDATSSQTGVVLDGPHTDAHMVE</sequence>
<evidence type="ECO:0000313" key="7">
    <source>
        <dbReference type="EMBL" id="KAJ4828494.1"/>
    </source>
</evidence>
<evidence type="ECO:0000259" key="6">
    <source>
        <dbReference type="PROSITE" id="PS51293"/>
    </source>
</evidence>
<feature type="compositionally biased region" description="Low complexity" evidence="5">
    <location>
        <begin position="498"/>
        <end position="510"/>
    </location>
</feature>
<evidence type="ECO:0000256" key="4">
    <source>
        <dbReference type="ARBA" id="ARBA00023242"/>
    </source>
</evidence>